<keyword evidence="1 3" id="KW-0963">Cytoplasm</keyword>
<dbReference type="GO" id="GO:0070929">
    <property type="term" value="P:trans-translation"/>
    <property type="evidence" value="ECO:0007669"/>
    <property type="project" value="UniProtKB-UniRule"/>
</dbReference>
<keyword evidence="2 3" id="KW-0694">RNA-binding</keyword>
<keyword evidence="5" id="KW-1185">Reference proteome</keyword>
<protein>
    <recommendedName>
        <fullName evidence="3">SsrA-binding protein</fullName>
    </recommendedName>
    <alternativeName>
        <fullName evidence="3">Small protein B</fullName>
    </alternativeName>
</protein>
<evidence type="ECO:0000256" key="1">
    <source>
        <dbReference type="ARBA" id="ARBA00022490"/>
    </source>
</evidence>
<dbReference type="eggNOG" id="COG0691">
    <property type="taxonomic scope" value="Bacteria"/>
</dbReference>
<organism evidence="4 5">
    <name type="scientific">Sphaerochaeta pleomorpha (strain ATCC BAA-1885 / DSM 22778 / Grapes)</name>
    <dbReference type="NCBI Taxonomy" id="158190"/>
    <lineage>
        <taxon>Bacteria</taxon>
        <taxon>Pseudomonadati</taxon>
        <taxon>Spirochaetota</taxon>
        <taxon>Spirochaetia</taxon>
        <taxon>Spirochaetales</taxon>
        <taxon>Sphaerochaetaceae</taxon>
        <taxon>Sphaerochaeta</taxon>
    </lineage>
</organism>
<dbReference type="AlphaFoldDB" id="G8QVL8"/>
<dbReference type="InterPro" id="IPR023620">
    <property type="entry name" value="SmpB"/>
</dbReference>
<dbReference type="PANTHER" id="PTHR30308:SF2">
    <property type="entry name" value="SSRA-BINDING PROTEIN"/>
    <property type="match status" value="1"/>
</dbReference>
<reference evidence="4 5" key="1">
    <citation type="submission" date="2011-11" db="EMBL/GenBank/DDBJ databases">
        <title>Complete sequence of Spirochaeta sp. grapes.</title>
        <authorList>
            <consortium name="US DOE Joint Genome Institute"/>
            <person name="Lucas S."/>
            <person name="Han J."/>
            <person name="Lapidus A."/>
            <person name="Cheng J.-F."/>
            <person name="Goodwin L."/>
            <person name="Pitluck S."/>
            <person name="Peters L."/>
            <person name="Ovchinnikova G."/>
            <person name="Munk A.C."/>
            <person name="Detter J.C."/>
            <person name="Han C."/>
            <person name="Tapia R."/>
            <person name="Land M."/>
            <person name="Hauser L."/>
            <person name="Kyrpides N."/>
            <person name="Ivanova N."/>
            <person name="Pagani I."/>
            <person name="Ritalahtilisa K."/>
            <person name="Loeffler F."/>
            <person name="Woyke T."/>
        </authorList>
    </citation>
    <scope>NUCLEOTIDE SEQUENCE [LARGE SCALE GENOMIC DNA]</scope>
    <source>
        <strain evidence="5">ATCC BAA-1885 / DSM 22778 / Grapes</strain>
    </source>
</reference>
<dbReference type="InterPro" id="IPR020081">
    <property type="entry name" value="SsrA-bd_prot_CS"/>
</dbReference>
<evidence type="ECO:0000256" key="2">
    <source>
        <dbReference type="ARBA" id="ARBA00022884"/>
    </source>
</evidence>
<dbReference type="KEGG" id="sgp:SpiGrapes_0393"/>
<evidence type="ECO:0000313" key="5">
    <source>
        <dbReference type="Proteomes" id="UP000005632"/>
    </source>
</evidence>
<dbReference type="PANTHER" id="PTHR30308">
    <property type="entry name" value="TMRNA-BINDING COMPONENT OF TRANS-TRANSLATION TAGGING COMPLEX"/>
    <property type="match status" value="1"/>
</dbReference>
<dbReference type="GO" id="GO:0070930">
    <property type="term" value="P:trans-translation-dependent protein tagging"/>
    <property type="evidence" value="ECO:0007669"/>
    <property type="project" value="TreeGrafter"/>
</dbReference>
<dbReference type="Proteomes" id="UP000005632">
    <property type="component" value="Chromosome"/>
</dbReference>
<dbReference type="HAMAP" id="MF_00023">
    <property type="entry name" value="SmpB"/>
    <property type="match status" value="1"/>
</dbReference>
<evidence type="ECO:0000256" key="3">
    <source>
        <dbReference type="HAMAP-Rule" id="MF_00023"/>
    </source>
</evidence>
<dbReference type="STRING" id="158190.SpiGrapes_0393"/>
<dbReference type="NCBIfam" id="NF003843">
    <property type="entry name" value="PRK05422.1"/>
    <property type="match status" value="1"/>
</dbReference>
<accession>G8QVL8</accession>
<evidence type="ECO:0000313" key="4">
    <source>
        <dbReference type="EMBL" id="AEV28251.1"/>
    </source>
</evidence>
<dbReference type="SUPFAM" id="SSF74982">
    <property type="entry name" value="Small protein B (SmpB)"/>
    <property type="match status" value="1"/>
</dbReference>
<comment type="similarity">
    <text evidence="3">Belongs to the SmpB family.</text>
</comment>
<dbReference type="NCBIfam" id="TIGR00086">
    <property type="entry name" value="smpB"/>
    <property type="match status" value="1"/>
</dbReference>
<dbReference type="EMBL" id="CP003155">
    <property type="protein sequence ID" value="AEV28251.1"/>
    <property type="molecule type" value="Genomic_DNA"/>
</dbReference>
<dbReference type="Pfam" id="PF01668">
    <property type="entry name" value="SmpB"/>
    <property type="match status" value="1"/>
</dbReference>
<dbReference type="GO" id="GO:0005829">
    <property type="term" value="C:cytosol"/>
    <property type="evidence" value="ECO:0007669"/>
    <property type="project" value="TreeGrafter"/>
</dbReference>
<sequence length="156" mass="18178">MKQDKNTFKPLQKNKKAYFNYEVLEDLECGIALVGTEVKSIREGKFSFTDSYVTVSGHSLTLVGLTIQPYTHGSINNHDPARNRRLLAHKDEIKRLKRKVDEKGFTLIPTSIYLRGNLVKVQVSLCRGKQMHDKRNVIKERDLNRDTRRELKQMQY</sequence>
<comment type="function">
    <text evidence="3">Required for rescue of stalled ribosomes mediated by trans-translation. Binds to transfer-messenger RNA (tmRNA), required for stable association of tmRNA with ribosomes. tmRNA and SmpB together mimic tRNA shape, replacing the anticodon stem-loop with SmpB. tmRNA is encoded by the ssrA gene; the 2 termini fold to resemble tRNA(Ala) and it encodes a 'tag peptide', a short internal open reading frame. During trans-translation Ala-aminoacylated tmRNA acts like a tRNA, entering the A-site of stalled ribosomes, displacing the stalled mRNA. The ribosome then switches to translate the ORF on the tmRNA; the nascent peptide is terminated with the 'tag peptide' encoded by the tmRNA and targeted for degradation. The ribosome is freed to recommence translation, which seems to be the essential function of trans-translation.</text>
</comment>
<dbReference type="InterPro" id="IPR000037">
    <property type="entry name" value="SsrA-bd_prot"/>
</dbReference>
<dbReference type="GO" id="GO:0003723">
    <property type="term" value="F:RNA binding"/>
    <property type="evidence" value="ECO:0007669"/>
    <property type="project" value="UniProtKB-UniRule"/>
</dbReference>
<dbReference type="PROSITE" id="PS01317">
    <property type="entry name" value="SSRP"/>
    <property type="match status" value="1"/>
</dbReference>
<proteinExistence type="inferred from homology"/>
<dbReference type="OrthoDB" id="9805462at2"/>
<gene>
    <name evidence="3" type="primary">smpB</name>
    <name evidence="4" type="ordered locus">SpiGrapes_0393</name>
</gene>
<name>G8QVL8_SPHPG</name>
<dbReference type="RefSeq" id="WP_014269100.1">
    <property type="nucleotide sequence ID" value="NC_016633.1"/>
</dbReference>
<comment type="subcellular location">
    <subcellularLocation>
        <location evidence="3">Cytoplasm</location>
    </subcellularLocation>
    <text evidence="3">The tmRNA-SmpB complex associates with stalled 70S ribosomes.</text>
</comment>
<dbReference type="HOGENOM" id="CLU_108953_0_1_12"/>
<dbReference type="CDD" id="cd09294">
    <property type="entry name" value="SmpB"/>
    <property type="match status" value="1"/>
</dbReference>
<dbReference type="Gene3D" id="2.40.280.10">
    <property type="match status" value="1"/>
</dbReference>